<protein>
    <recommendedName>
        <fullName evidence="3">SnoaL-like domain-containing protein</fullName>
    </recommendedName>
</protein>
<evidence type="ECO:0008006" key="3">
    <source>
        <dbReference type="Google" id="ProtNLM"/>
    </source>
</evidence>
<dbReference type="OrthoDB" id="5271918at2759"/>
<accession>A0A1Y1ZZD5</accession>
<dbReference type="Proteomes" id="UP000193144">
    <property type="component" value="Unassembled WGS sequence"/>
</dbReference>
<dbReference type="InterPro" id="IPR032710">
    <property type="entry name" value="NTF2-like_dom_sf"/>
</dbReference>
<gene>
    <name evidence="1" type="ORF">BCR34DRAFT_558700</name>
</gene>
<dbReference type="EMBL" id="MCFA01000024">
    <property type="protein sequence ID" value="ORY15622.1"/>
    <property type="molecule type" value="Genomic_DNA"/>
</dbReference>
<dbReference type="SUPFAM" id="SSF54427">
    <property type="entry name" value="NTF2-like"/>
    <property type="match status" value="1"/>
</dbReference>
<evidence type="ECO:0000313" key="1">
    <source>
        <dbReference type="EMBL" id="ORY15622.1"/>
    </source>
</evidence>
<keyword evidence="2" id="KW-1185">Reference proteome</keyword>
<organism evidence="1 2">
    <name type="scientific">Clohesyomyces aquaticus</name>
    <dbReference type="NCBI Taxonomy" id="1231657"/>
    <lineage>
        <taxon>Eukaryota</taxon>
        <taxon>Fungi</taxon>
        <taxon>Dikarya</taxon>
        <taxon>Ascomycota</taxon>
        <taxon>Pezizomycotina</taxon>
        <taxon>Dothideomycetes</taxon>
        <taxon>Pleosporomycetidae</taxon>
        <taxon>Pleosporales</taxon>
        <taxon>Lindgomycetaceae</taxon>
        <taxon>Clohesyomyces</taxon>
    </lineage>
</organism>
<evidence type="ECO:0000313" key="2">
    <source>
        <dbReference type="Proteomes" id="UP000193144"/>
    </source>
</evidence>
<proteinExistence type="predicted"/>
<sequence>MRVHPAMDWKYHFTINVFDCRAWDITAEEYLTEDFVLKNSDGTEVCGHEEAWAAFKGLYENFTAHTHESHGLIVVENG</sequence>
<reference evidence="1 2" key="1">
    <citation type="submission" date="2016-07" db="EMBL/GenBank/DDBJ databases">
        <title>Pervasive Adenine N6-methylation of Active Genes in Fungi.</title>
        <authorList>
            <consortium name="DOE Joint Genome Institute"/>
            <person name="Mondo S.J."/>
            <person name="Dannebaum R.O."/>
            <person name="Kuo R.C."/>
            <person name="Labutti K."/>
            <person name="Haridas S."/>
            <person name="Kuo A."/>
            <person name="Salamov A."/>
            <person name="Ahrendt S.R."/>
            <person name="Lipzen A."/>
            <person name="Sullivan W."/>
            <person name="Andreopoulos W.B."/>
            <person name="Clum A."/>
            <person name="Lindquist E."/>
            <person name="Daum C."/>
            <person name="Ramamoorthy G.K."/>
            <person name="Gryganskyi A."/>
            <person name="Culley D."/>
            <person name="Magnuson J.K."/>
            <person name="James T.Y."/>
            <person name="O'Malley M.A."/>
            <person name="Stajich J.E."/>
            <person name="Spatafora J.W."/>
            <person name="Visel A."/>
            <person name="Grigoriev I.V."/>
        </authorList>
    </citation>
    <scope>NUCLEOTIDE SEQUENCE [LARGE SCALE GENOMIC DNA]</scope>
    <source>
        <strain evidence="1 2">CBS 115471</strain>
    </source>
</reference>
<comment type="caution">
    <text evidence="1">The sequence shown here is derived from an EMBL/GenBank/DDBJ whole genome shotgun (WGS) entry which is preliminary data.</text>
</comment>
<name>A0A1Y1ZZD5_9PLEO</name>
<dbReference type="AlphaFoldDB" id="A0A1Y1ZZD5"/>